<dbReference type="InterPro" id="IPR005064">
    <property type="entry name" value="BUG"/>
</dbReference>
<organism evidence="3 4">
    <name type="scientific">Azohydromonas lata</name>
    <dbReference type="NCBI Taxonomy" id="45677"/>
    <lineage>
        <taxon>Bacteria</taxon>
        <taxon>Pseudomonadati</taxon>
        <taxon>Pseudomonadota</taxon>
        <taxon>Betaproteobacteria</taxon>
        <taxon>Burkholderiales</taxon>
        <taxon>Sphaerotilaceae</taxon>
        <taxon>Azohydromonas</taxon>
    </lineage>
</organism>
<feature type="chain" id="PRO_5045214397" evidence="2">
    <location>
        <begin position="31"/>
        <end position="327"/>
    </location>
</feature>
<dbReference type="PANTHER" id="PTHR42928:SF5">
    <property type="entry name" value="BLR1237 PROTEIN"/>
    <property type="match status" value="1"/>
</dbReference>
<gene>
    <name evidence="3" type="ORF">SM757_28460</name>
</gene>
<evidence type="ECO:0000313" key="3">
    <source>
        <dbReference type="EMBL" id="MDZ5460520.1"/>
    </source>
</evidence>
<sequence>MKIFHSRLARTMTRALIVAASLTLALAARAADWVPNRPVTLIVPYSPGGGVDAQARAVAEQLQRMWGQTVIVENAPGADGVIGTRKVMNAKPDGLTLLVQLPSLTIIRHLPTYKGPDPVSQLTPVSAFSSLPAVVVATSSVAGKNLGEVVRSCKALADPCSLGTTEIMARLLGRALSDEAAMPNLVVVNYKGGGQLVADLIGNNVKLGIMGLTPVLPHHKSGALKVVMTLGDKRSAALPDVPTAVESGFASFNIGTWYGLFAPKGTPPEVVQGIAAAVGRAVRSEGARKAFASVAAEPLGNTPSEFAAMVRVESERYTALVKKFPLE</sequence>
<comment type="similarity">
    <text evidence="1">Belongs to the UPF0065 (bug) family.</text>
</comment>
<protein>
    <submittedName>
        <fullName evidence="3">Tripartite tricarboxylate transporter substrate binding protein</fullName>
    </submittedName>
</protein>
<dbReference type="PIRSF" id="PIRSF017082">
    <property type="entry name" value="YflP"/>
    <property type="match status" value="1"/>
</dbReference>
<feature type="signal peptide" evidence="2">
    <location>
        <begin position="1"/>
        <end position="30"/>
    </location>
</feature>
<comment type="caution">
    <text evidence="3">The sequence shown here is derived from an EMBL/GenBank/DDBJ whole genome shotgun (WGS) entry which is preliminary data.</text>
</comment>
<keyword evidence="2" id="KW-0732">Signal</keyword>
<keyword evidence="4" id="KW-1185">Reference proteome</keyword>
<dbReference type="CDD" id="cd07012">
    <property type="entry name" value="PBP2_Bug_TTT"/>
    <property type="match status" value="1"/>
</dbReference>
<dbReference type="Gene3D" id="3.40.190.150">
    <property type="entry name" value="Bordetella uptake gene, domain 1"/>
    <property type="match status" value="1"/>
</dbReference>
<dbReference type="Gene3D" id="3.40.190.10">
    <property type="entry name" value="Periplasmic binding protein-like II"/>
    <property type="match status" value="1"/>
</dbReference>
<name>A0ABU5INR7_9BURK</name>
<dbReference type="PANTHER" id="PTHR42928">
    <property type="entry name" value="TRICARBOXYLATE-BINDING PROTEIN"/>
    <property type="match status" value="1"/>
</dbReference>
<dbReference type="InterPro" id="IPR042100">
    <property type="entry name" value="Bug_dom1"/>
</dbReference>
<dbReference type="Proteomes" id="UP001293718">
    <property type="component" value="Unassembled WGS sequence"/>
</dbReference>
<evidence type="ECO:0000313" key="4">
    <source>
        <dbReference type="Proteomes" id="UP001293718"/>
    </source>
</evidence>
<dbReference type="Pfam" id="PF03401">
    <property type="entry name" value="TctC"/>
    <property type="match status" value="1"/>
</dbReference>
<dbReference type="EMBL" id="JAXOJX010000072">
    <property type="protein sequence ID" value="MDZ5460520.1"/>
    <property type="molecule type" value="Genomic_DNA"/>
</dbReference>
<accession>A0ABU5INR7</accession>
<proteinExistence type="inferred from homology"/>
<evidence type="ECO:0000256" key="1">
    <source>
        <dbReference type="ARBA" id="ARBA00006987"/>
    </source>
</evidence>
<reference evidence="3 4" key="1">
    <citation type="submission" date="2023-11" db="EMBL/GenBank/DDBJ databases">
        <title>Draft genome of Azohydromonas lata strain H1 (DSM1123), a polyhydroxyalkanoate producer.</title>
        <authorList>
            <person name="Traversa D."/>
            <person name="D'Addabbo P."/>
            <person name="Pazzani C."/>
            <person name="Manzari C."/>
            <person name="Chiara M."/>
            <person name="Scrascia M."/>
        </authorList>
    </citation>
    <scope>NUCLEOTIDE SEQUENCE [LARGE SCALE GENOMIC DNA]</scope>
    <source>
        <strain evidence="3 4">H1</strain>
    </source>
</reference>
<evidence type="ECO:0000256" key="2">
    <source>
        <dbReference type="SAM" id="SignalP"/>
    </source>
</evidence>